<dbReference type="InterPro" id="IPR013022">
    <property type="entry name" value="Xyl_isomerase-like_TIM-brl"/>
</dbReference>
<dbReference type="PANTHER" id="PTHR12110">
    <property type="entry name" value="HYDROXYPYRUVATE ISOMERASE"/>
    <property type="match status" value="1"/>
</dbReference>
<proteinExistence type="predicted"/>
<dbReference type="Proteomes" id="UP000223913">
    <property type="component" value="Unassembled WGS sequence"/>
</dbReference>
<accession>A0A2D0NDU2</accession>
<dbReference type="Pfam" id="PF01261">
    <property type="entry name" value="AP_endonuc_2"/>
    <property type="match status" value="1"/>
</dbReference>
<name>A0A2D0NDU2_FLAN2</name>
<dbReference type="GO" id="GO:0016853">
    <property type="term" value="F:isomerase activity"/>
    <property type="evidence" value="ECO:0007669"/>
    <property type="project" value="UniProtKB-KW"/>
</dbReference>
<dbReference type="InterPro" id="IPR050312">
    <property type="entry name" value="IolE/XylAMocC-like"/>
</dbReference>
<dbReference type="OrthoDB" id="9798407at2"/>
<protein>
    <submittedName>
        <fullName evidence="2">Xylose isomerase</fullName>
    </submittedName>
</protein>
<reference evidence="2 3" key="1">
    <citation type="submission" date="2017-10" db="EMBL/GenBank/DDBJ databases">
        <title>The draft genome sequence of Lewinella nigricans NBRC 102662.</title>
        <authorList>
            <person name="Wang K."/>
        </authorList>
    </citation>
    <scope>NUCLEOTIDE SEQUENCE [LARGE SCALE GENOMIC DNA]</scope>
    <source>
        <strain evidence="2 3">NBRC 102662</strain>
    </source>
</reference>
<feature type="domain" description="Xylose isomerase-like TIM barrel" evidence="1">
    <location>
        <begin position="30"/>
        <end position="290"/>
    </location>
</feature>
<dbReference type="RefSeq" id="WP_099149791.1">
    <property type="nucleotide sequence ID" value="NZ_PDUD01000017.1"/>
</dbReference>
<keyword evidence="3" id="KW-1185">Reference proteome</keyword>
<comment type="caution">
    <text evidence="2">The sequence shown here is derived from an EMBL/GenBank/DDBJ whole genome shotgun (WGS) entry which is preliminary data.</text>
</comment>
<dbReference type="EMBL" id="PDUD01000017">
    <property type="protein sequence ID" value="PHN06536.1"/>
    <property type="molecule type" value="Genomic_DNA"/>
</dbReference>
<sequence length="292" mass="32352">MDTPDLKRVGIQLFSIPKLLEQDFRKSIEMLSRMGYDEVELFGPFPFSSESAKSSWTALAPMLGFSGSGYFGHTPAEVKAILTDNGITVPSIHTDLDTLENHMEALGAAGGEIGFTYVGLPAIPEDRRTSPDDYKRMADTFNEIGAAAKRAGLKLAYHNHGYGLQEVDGQIPLRIILDGTDPELVFFELDIYWTTAGGADPVAYLNDYPGRYHLMHLKDMKELKHYSGDGNDSGQWIELFPYMTSAGKGILDLNNIIAAARQNGVRHFFVEQDLVQDPEVALQDSLNFLKGR</sequence>
<keyword evidence="2" id="KW-0413">Isomerase</keyword>
<dbReference type="InterPro" id="IPR036237">
    <property type="entry name" value="Xyl_isomerase-like_sf"/>
</dbReference>
<evidence type="ECO:0000259" key="1">
    <source>
        <dbReference type="Pfam" id="PF01261"/>
    </source>
</evidence>
<dbReference type="SUPFAM" id="SSF51658">
    <property type="entry name" value="Xylose isomerase-like"/>
    <property type="match status" value="1"/>
</dbReference>
<dbReference type="Gene3D" id="3.20.20.150">
    <property type="entry name" value="Divalent-metal-dependent TIM barrel enzymes"/>
    <property type="match status" value="1"/>
</dbReference>
<evidence type="ECO:0000313" key="3">
    <source>
        <dbReference type="Proteomes" id="UP000223913"/>
    </source>
</evidence>
<dbReference type="AlphaFoldDB" id="A0A2D0NDU2"/>
<gene>
    <name evidence="2" type="ORF">CRP01_09535</name>
</gene>
<dbReference type="PANTHER" id="PTHR12110:SF41">
    <property type="entry name" value="INOSOSE DEHYDRATASE"/>
    <property type="match status" value="1"/>
</dbReference>
<evidence type="ECO:0000313" key="2">
    <source>
        <dbReference type="EMBL" id="PHN06536.1"/>
    </source>
</evidence>
<organism evidence="2 3">
    <name type="scientific">Flavilitoribacter nigricans (strain ATCC 23147 / DSM 23189 / NBRC 102662 / NCIMB 1420 / SS-2)</name>
    <name type="common">Lewinella nigricans</name>
    <dbReference type="NCBI Taxonomy" id="1122177"/>
    <lineage>
        <taxon>Bacteria</taxon>
        <taxon>Pseudomonadati</taxon>
        <taxon>Bacteroidota</taxon>
        <taxon>Saprospiria</taxon>
        <taxon>Saprospirales</taxon>
        <taxon>Lewinellaceae</taxon>
        <taxon>Flavilitoribacter</taxon>
    </lineage>
</organism>